<organism evidence="1 2">
    <name type="scientific">Pseudolactococcus piscium</name>
    <dbReference type="NCBI Taxonomy" id="1364"/>
    <lineage>
        <taxon>Bacteria</taxon>
        <taxon>Bacillati</taxon>
        <taxon>Bacillota</taxon>
        <taxon>Bacilli</taxon>
        <taxon>Lactobacillales</taxon>
        <taxon>Streptococcaceae</taxon>
        <taxon>Pseudolactococcus</taxon>
    </lineage>
</organism>
<dbReference type="GO" id="GO:0006355">
    <property type="term" value="P:regulation of DNA-templated transcription"/>
    <property type="evidence" value="ECO:0007669"/>
    <property type="project" value="InterPro"/>
</dbReference>
<reference evidence="1 2" key="1">
    <citation type="submission" date="2014-12" db="EMBL/GenBank/DDBJ databases">
        <title>Draft genome sequences of 10 type strains of Lactococcus.</title>
        <authorList>
            <person name="Sun Z."/>
            <person name="Zhong Z."/>
            <person name="Liu W."/>
            <person name="Zhang W."/>
            <person name="Zhang H."/>
        </authorList>
    </citation>
    <scope>NUCLEOTIDE SEQUENCE [LARGE SCALE GENOMIC DNA]</scope>
    <source>
        <strain evidence="1 2">DSM 6634</strain>
    </source>
</reference>
<evidence type="ECO:0000313" key="2">
    <source>
        <dbReference type="Proteomes" id="UP000218282"/>
    </source>
</evidence>
<dbReference type="InterPro" id="IPR013321">
    <property type="entry name" value="Arc_rbn_hlx_hlx"/>
</dbReference>
<protein>
    <submittedName>
        <fullName evidence="1">Uncharacterized protein</fullName>
    </submittedName>
</protein>
<dbReference type="Gene3D" id="1.10.1220.10">
    <property type="entry name" value="Met repressor-like"/>
    <property type="match status" value="1"/>
</dbReference>
<dbReference type="EMBL" id="JXJW01000009">
    <property type="protein sequence ID" value="PCS06855.1"/>
    <property type="molecule type" value="Genomic_DNA"/>
</dbReference>
<dbReference type="AlphaFoldDB" id="A0A2A5S068"/>
<keyword evidence="2" id="KW-1185">Reference proteome</keyword>
<evidence type="ECO:0000313" key="1">
    <source>
        <dbReference type="EMBL" id="PCS06855.1"/>
    </source>
</evidence>
<dbReference type="Proteomes" id="UP000218282">
    <property type="component" value="Unassembled WGS sequence"/>
</dbReference>
<dbReference type="InterPro" id="IPR007337">
    <property type="entry name" value="RelB/DinJ"/>
</dbReference>
<dbReference type="NCBIfam" id="TIGR02384">
    <property type="entry name" value="RelB_DinJ"/>
    <property type="match status" value="1"/>
</dbReference>
<dbReference type="RefSeq" id="WP_143468094.1">
    <property type="nucleotide sequence ID" value="NZ_JXJW01000009.1"/>
</dbReference>
<sequence>MTTIQKTYRIDEELQQKAEQYFSEMGLNPTVAITMFFKRVVDEKRMPFVPEVISERVDYSMESKERLSELLSKIPVKSISDISETERKELLDGWDL</sequence>
<comment type="caution">
    <text evidence="1">The sequence shown here is derived from an EMBL/GenBank/DDBJ whole genome shotgun (WGS) entry which is preliminary data.</text>
</comment>
<accession>A0A2A5S068</accession>
<proteinExistence type="predicted"/>
<name>A0A2A5S068_9LACT</name>
<dbReference type="Pfam" id="PF04221">
    <property type="entry name" value="RelB"/>
    <property type="match status" value="1"/>
</dbReference>
<gene>
    <name evidence="1" type="ORF">RU86_GL002298</name>
</gene>